<dbReference type="PANTHER" id="PTHR34512:SF30">
    <property type="entry name" value="OUTER MEMBRANE PROTEIN ASSEMBLY FACTOR BAMB"/>
    <property type="match status" value="1"/>
</dbReference>
<evidence type="ECO:0000259" key="2">
    <source>
        <dbReference type="Pfam" id="PF13360"/>
    </source>
</evidence>
<evidence type="ECO:0000256" key="1">
    <source>
        <dbReference type="SAM" id="SignalP"/>
    </source>
</evidence>
<sequence>MNTRKKALTWLIGCCMSMPALADSFGPGEWTQYRMNAANNAVYDNGGAALNRMKFRTGDQVRATPVIVGDALYIGNHATGGMFRFELPGGKVAWHDDNPWFRHAPNWIHSEMIQANGRIFVGYGNRAFQSPDIRGTGASGVMAVDPEDGATLWQYPTVGEVMPTPALWKDVLYVVTGGAELIALAPESGKRLWSLPLPGWVSMSSPAVTDGVLYVGALNAVVGIDLEQREILWRFNEPASFTDVPPAVSDNVVVITGMMERSSLSEEDRQRYPSRRGSFHFIYAFDAATGKLLWRDLLGSGPRQPNNTSGAPTIADGRVYVGSPYARGMFAYNLKTGERLWEHSTTAGIKGAPAITAGKVFFGDTAGMLHALDAEDGDTPKCKTGQAIDTLKLGGSSNNASATALAPAGPVVINKTVFVGSQDGFVYAVPVSEFDCR</sequence>
<dbReference type="Gene3D" id="2.130.10.10">
    <property type="entry name" value="YVTN repeat-like/Quinoprotein amine dehydrogenase"/>
    <property type="match status" value="2"/>
</dbReference>
<feature type="domain" description="Pyrrolo-quinoline quinone repeat" evidence="2">
    <location>
        <begin position="140"/>
        <end position="378"/>
    </location>
</feature>
<feature type="signal peptide" evidence="1">
    <location>
        <begin position="1"/>
        <end position="22"/>
    </location>
</feature>
<feature type="chain" id="PRO_5045299644" evidence="1">
    <location>
        <begin position="23"/>
        <end position="437"/>
    </location>
</feature>
<dbReference type="RefSeq" id="WP_100689688.1">
    <property type="nucleotide sequence ID" value="NZ_JBHTBD010000004.1"/>
</dbReference>
<dbReference type="InterPro" id="IPR015943">
    <property type="entry name" value="WD40/YVTN_repeat-like_dom_sf"/>
</dbReference>
<evidence type="ECO:0000313" key="4">
    <source>
        <dbReference type="Proteomes" id="UP001596506"/>
    </source>
</evidence>
<protein>
    <submittedName>
        <fullName evidence="3">PQQ-binding-like beta-propeller repeat protein</fullName>
    </submittedName>
</protein>
<accession>A0ABW2IXK3</accession>
<reference evidence="4" key="1">
    <citation type="journal article" date="2019" name="Int. J. Syst. Evol. Microbiol.">
        <title>The Global Catalogue of Microorganisms (GCM) 10K type strain sequencing project: providing services to taxonomists for standard genome sequencing and annotation.</title>
        <authorList>
            <consortium name="The Broad Institute Genomics Platform"/>
            <consortium name="The Broad Institute Genome Sequencing Center for Infectious Disease"/>
            <person name="Wu L."/>
            <person name="Ma J."/>
        </authorList>
    </citation>
    <scope>NUCLEOTIDE SEQUENCE [LARGE SCALE GENOMIC DNA]</scope>
    <source>
        <strain evidence="4">CCUG 60559</strain>
    </source>
</reference>
<dbReference type="Proteomes" id="UP001596506">
    <property type="component" value="Unassembled WGS sequence"/>
</dbReference>
<dbReference type="InterPro" id="IPR002372">
    <property type="entry name" value="PQQ_rpt_dom"/>
</dbReference>
<keyword evidence="4" id="KW-1185">Reference proteome</keyword>
<dbReference type="SUPFAM" id="SSF50998">
    <property type="entry name" value="Quinoprotein alcohol dehydrogenase-like"/>
    <property type="match status" value="1"/>
</dbReference>
<dbReference type="EMBL" id="JBHTBD010000004">
    <property type="protein sequence ID" value="MFC7295556.1"/>
    <property type="molecule type" value="Genomic_DNA"/>
</dbReference>
<dbReference type="Pfam" id="PF13360">
    <property type="entry name" value="PQQ_2"/>
    <property type="match status" value="1"/>
</dbReference>
<dbReference type="SMART" id="SM00564">
    <property type="entry name" value="PQQ"/>
    <property type="match status" value="7"/>
</dbReference>
<evidence type="ECO:0000313" key="3">
    <source>
        <dbReference type="EMBL" id="MFC7295556.1"/>
    </source>
</evidence>
<dbReference type="InterPro" id="IPR018391">
    <property type="entry name" value="PQQ_b-propeller_rpt"/>
</dbReference>
<organism evidence="3 4">
    <name type="scientific">Marinobacter aromaticivorans</name>
    <dbReference type="NCBI Taxonomy" id="1494078"/>
    <lineage>
        <taxon>Bacteria</taxon>
        <taxon>Pseudomonadati</taxon>
        <taxon>Pseudomonadota</taxon>
        <taxon>Gammaproteobacteria</taxon>
        <taxon>Pseudomonadales</taxon>
        <taxon>Marinobacteraceae</taxon>
        <taxon>Marinobacter</taxon>
    </lineage>
</organism>
<dbReference type="InterPro" id="IPR011047">
    <property type="entry name" value="Quinoprotein_ADH-like_sf"/>
</dbReference>
<proteinExistence type="predicted"/>
<gene>
    <name evidence="3" type="ORF">ACFQQA_12580</name>
</gene>
<name>A0ABW2IXK3_9GAMM</name>
<comment type="caution">
    <text evidence="3">The sequence shown here is derived from an EMBL/GenBank/DDBJ whole genome shotgun (WGS) entry which is preliminary data.</text>
</comment>
<keyword evidence="1" id="KW-0732">Signal</keyword>
<dbReference type="PANTHER" id="PTHR34512">
    <property type="entry name" value="CELL SURFACE PROTEIN"/>
    <property type="match status" value="1"/>
</dbReference>